<dbReference type="Proteomes" id="UP000679725">
    <property type="component" value="Unassembled WGS sequence"/>
</dbReference>
<reference evidence="2 3" key="1">
    <citation type="submission" date="2021-04" db="EMBL/GenBank/DDBJ databases">
        <authorList>
            <person name="Rodrigo-Torres L."/>
            <person name="Arahal R. D."/>
            <person name="Lucena T."/>
        </authorList>
    </citation>
    <scope>NUCLEOTIDE SEQUENCE [LARGE SCALE GENOMIC DNA]</scope>
    <source>
        <strain evidence="2 3">CECT 9623</strain>
    </source>
</reference>
<keyword evidence="1" id="KW-0812">Transmembrane</keyword>
<keyword evidence="3" id="KW-1185">Reference proteome</keyword>
<evidence type="ECO:0008006" key="4">
    <source>
        <dbReference type="Google" id="ProtNLM"/>
    </source>
</evidence>
<dbReference type="EMBL" id="CAJRAU010000001">
    <property type="protein sequence ID" value="CAG5067790.1"/>
    <property type="molecule type" value="Genomic_DNA"/>
</dbReference>
<feature type="transmembrane region" description="Helical" evidence="1">
    <location>
        <begin position="7"/>
        <end position="25"/>
    </location>
</feature>
<evidence type="ECO:0000313" key="2">
    <source>
        <dbReference type="EMBL" id="CAG5067790.1"/>
    </source>
</evidence>
<evidence type="ECO:0000256" key="1">
    <source>
        <dbReference type="SAM" id="Phobius"/>
    </source>
</evidence>
<sequence length="305" mass="35856">MKKFLTKFFYLILPLIVWGILIAIIDPFNYFGFEVFQRSAKKEAESLNTLIYRTIDYVNEPCENVIFGDSRTYNIPLERIEEISKRKYKKLNTNGAKLNEIFDLFYFANSKTPIKRVVIGINFNMFNKFGHEDRVEGVKRMLNNPFMYVYNKDVAEAAYSTIKYTFTDKKPDFAPPMSRKEFWDWSINTKASHWYGKYAFPEKLYSQLLNFDKFAKANKIDVIFIIVPHHSDFHKRLVDFGLQKEEAKFKQIMSGLSAKVYDFDYVNAITSNTVNFEDPIHYTNAVGNTIVNEIWTNKLIIGKEI</sequence>
<name>A0ABM8UJZ5_9BACT</name>
<keyword evidence="1" id="KW-1133">Transmembrane helix</keyword>
<gene>
    <name evidence="2" type="ORF">DYBT9623_00517</name>
</gene>
<keyword evidence="1" id="KW-0472">Membrane</keyword>
<protein>
    <recommendedName>
        <fullName evidence="4">DUF1574 domain-containing protein</fullName>
    </recommendedName>
</protein>
<dbReference type="RefSeq" id="WP_215231931.1">
    <property type="nucleotide sequence ID" value="NZ_CAJRAU010000001.1"/>
</dbReference>
<organism evidence="2 3">
    <name type="scientific">Dyadobacter linearis</name>
    <dbReference type="NCBI Taxonomy" id="2823330"/>
    <lineage>
        <taxon>Bacteria</taxon>
        <taxon>Pseudomonadati</taxon>
        <taxon>Bacteroidota</taxon>
        <taxon>Cytophagia</taxon>
        <taxon>Cytophagales</taxon>
        <taxon>Spirosomataceae</taxon>
        <taxon>Dyadobacter</taxon>
    </lineage>
</organism>
<comment type="caution">
    <text evidence="2">The sequence shown here is derived from an EMBL/GenBank/DDBJ whole genome shotgun (WGS) entry which is preliminary data.</text>
</comment>
<accession>A0ABM8UJZ5</accession>
<proteinExistence type="predicted"/>
<evidence type="ECO:0000313" key="3">
    <source>
        <dbReference type="Proteomes" id="UP000679725"/>
    </source>
</evidence>